<evidence type="ECO:0000313" key="1">
    <source>
        <dbReference type="EMBL" id="EJW81211.1"/>
    </source>
</evidence>
<dbReference type="EMBL" id="ADBV01003830">
    <property type="protein sequence ID" value="EJW81211.1"/>
    <property type="molecule type" value="Genomic_DNA"/>
</dbReference>
<name>J9EFI5_WUCBA</name>
<dbReference type="Proteomes" id="UP000004810">
    <property type="component" value="Unassembled WGS sequence"/>
</dbReference>
<dbReference type="AlphaFoldDB" id="J9EFI5"/>
<gene>
    <name evidence="1" type="ORF">WUBG_07878</name>
</gene>
<proteinExistence type="predicted"/>
<accession>J9EFI5</accession>
<reference evidence="2" key="1">
    <citation type="submission" date="2012-08" db="EMBL/GenBank/DDBJ databases">
        <title>The Genome Sequence of Wuchereria bancrofti.</title>
        <authorList>
            <person name="Nutman T.B."/>
            <person name="Fink D.L."/>
            <person name="Russ C."/>
            <person name="Young S."/>
            <person name="Zeng Q."/>
            <person name="Koehrsen M."/>
            <person name="Alvarado L."/>
            <person name="Berlin A."/>
            <person name="Chapman S.B."/>
            <person name="Chen Z."/>
            <person name="Freedman E."/>
            <person name="Gellesch M."/>
            <person name="Goldberg J."/>
            <person name="Griggs A."/>
            <person name="Gujja S."/>
            <person name="Heilman E.R."/>
            <person name="Heiman D."/>
            <person name="Hepburn T."/>
            <person name="Howarth C."/>
            <person name="Jen D."/>
            <person name="Larson L."/>
            <person name="Lewis B."/>
            <person name="Mehta T."/>
            <person name="Park D."/>
            <person name="Pearson M."/>
            <person name="Roberts A."/>
            <person name="Saif S."/>
            <person name="Shea T."/>
            <person name="Shenoy N."/>
            <person name="Sisk P."/>
            <person name="Stolte C."/>
            <person name="Sykes S."/>
            <person name="Walk T."/>
            <person name="White J."/>
            <person name="Yandava C."/>
            <person name="Haas B."/>
            <person name="Henn M.R."/>
            <person name="Nusbaum C."/>
            <person name="Birren B."/>
        </authorList>
    </citation>
    <scope>NUCLEOTIDE SEQUENCE [LARGE SCALE GENOMIC DNA]</scope>
    <source>
        <strain evidence="2">NA</strain>
    </source>
</reference>
<comment type="caution">
    <text evidence="1">The sequence shown here is derived from an EMBL/GenBank/DDBJ whole genome shotgun (WGS) entry which is preliminary data.</text>
</comment>
<sequence>MSPTDALVITHTYTHTHAHTHTHAQLRDYVEEIQTFSTPTPTRTRDPAAVQSILYVRHFPSTYHKQQITGRDIRIYIHLSITTYHLAAHNHHCACDLRAFADPRGGES</sequence>
<protein>
    <submittedName>
        <fullName evidence="1">Uncharacterized protein</fullName>
    </submittedName>
</protein>
<organism evidence="1 2">
    <name type="scientific">Wuchereria bancrofti</name>
    <dbReference type="NCBI Taxonomy" id="6293"/>
    <lineage>
        <taxon>Eukaryota</taxon>
        <taxon>Metazoa</taxon>
        <taxon>Ecdysozoa</taxon>
        <taxon>Nematoda</taxon>
        <taxon>Chromadorea</taxon>
        <taxon>Rhabditida</taxon>
        <taxon>Spirurina</taxon>
        <taxon>Spiruromorpha</taxon>
        <taxon>Filarioidea</taxon>
        <taxon>Onchocercidae</taxon>
        <taxon>Wuchereria</taxon>
    </lineage>
</organism>
<evidence type="ECO:0000313" key="2">
    <source>
        <dbReference type="Proteomes" id="UP000004810"/>
    </source>
</evidence>